<dbReference type="AlphaFoldDB" id="A0AAW2N2J2"/>
<comment type="caution">
    <text evidence="11">The sequence shown here is derived from an EMBL/GenBank/DDBJ whole genome shotgun (WGS) entry which is preliminary data.</text>
</comment>
<evidence type="ECO:0000256" key="9">
    <source>
        <dbReference type="SAM" id="SignalP"/>
    </source>
</evidence>
<keyword evidence="3" id="KW-0812">Transmembrane</keyword>
<feature type="domain" description="Leucine-rich repeat-containing N-terminal plant-type" evidence="10">
    <location>
        <begin position="28"/>
        <end position="70"/>
    </location>
</feature>
<evidence type="ECO:0000259" key="10">
    <source>
        <dbReference type="Pfam" id="PF08263"/>
    </source>
</evidence>
<keyword evidence="6" id="KW-1133">Transmembrane helix</keyword>
<evidence type="ECO:0000256" key="8">
    <source>
        <dbReference type="ARBA" id="ARBA00023180"/>
    </source>
</evidence>
<keyword evidence="7" id="KW-0472">Membrane</keyword>
<dbReference type="InterPro" id="IPR001611">
    <property type="entry name" value="Leu-rich_rpt"/>
</dbReference>
<dbReference type="PANTHER" id="PTHR48061">
    <property type="entry name" value="LEUCINE-RICH REPEAT RECEPTOR PROTEIN KINASE EMS1-LIKE-RELATED"/>
    <property type="match status" value="1"/>
</dbReference>
<dbReference type="GO" id="GO:0016020">
    <property type="term" value="C:membrane"/>
    <property type="evidence" value="ECO:0007669"/>
    <property type="project" value="UniProtKB-SubCell"/>
</dbReference>
<accession>A0AAW2N2J2</accession>
<dbReference type="InterPro" id="IPR013210">
    <property type="entry name" value="LRR_N_plant-typ"/>
</dbReference>
<keyword evidence="4 9" id="KW-0732">Signal</keyword>
<dbReference type="PANTHER" id="PTHR48061:SF2">
    <property type="entry name" value="RECEPTOR LIKE PROTEIN 30-LIKE"/>
    <property type="match status" value="1"/>
</dbReference>
<reference evidence="11" key="2">
    <citation type="journal article" date="2024" name="Plant">
        <title>Genomic evolution and insights into agronomic trait innovations of Sesamum species.</title>
        <authorList>
            <person name="Miao H."/>
            <person name="Wang L."/>
            <person name="Qu L."/>
            <person name="Liu H."/>
            <person name="Sun Y."/>
            <person name="Le M."/>
            <person name="Wang Q."/>
            <person name="Wei S."/>
            <person name="Zheng Y."/>
            <person name="Lin W."/>
            <person name="Duan Y."/>
            <person name="Cao H."/>
            <person name="Xiong S."/>
            <person name="Wang X."/>
            <person name="Wei L."/>
            <person name="Li C."/>
            <person name="Ma Q."/>
            <person name="Ju M."/>
            <person name="Zhao R."/>
            <person name="Li G."/>
            <person name="Mu C."/>
            <person name="Tian Q."/>
            <person name="Mei H."/>
            <person name="Zhang T."/>
            <person name="Gao T."/>
            <person name="Zhang H."/>
        </authorList>
    </citation>
    <scope>NUCLEOTIDE SEQUENCE</scope>
    <source>
        <strain evidence="11">KEN8</strain>
    </source>
</reference>
<feature type="chain" id="PRO_5043699700" description="Leucine-rich repeat-containing N-terminal plant-type domain-containing protein" evidence="9">
    <location>
        <begin position="26"/>
        <end position="254"/>
    </location>
</feature>
<sequence>MRILVFSWLLFMSLLQILCRVRVSGQCLNDQSSLLLQLKSSLQFNLSSSTKLVHWNQNFDCCNWDGVVCDRSGHVIRLDLENEFISGGIENSTALFGLRYLEKLNLASNSFNGIQIPKGLQNLTNLAYLNLSNAGFGLRGLYLDGVNISAQANDWSQALSSSLPDLASLSLRRCGLSGPLDPSLSELQSLSVLQLDRNNLSTKIPDFFAISHTFGQPDTYSFCSVLSQRNFPLFLDHRIPLLTQNYISDTFAEK</sequence>
<protein>
    <recommendedName>
        <fullName evidence="10">Leucine-rich repeat-containing N-terminal plant-type domain-containing protein</fullName>
    </recommendedName>
</protein>
<evidence type="ECO:0000256" key="7">
    <source>
        <dbReference type="ARBA" id="ARBA00023136"/>
    </source>
</evidence>
<evidence type="ECO:0000256" key="5">
    <source>
        <dbReference type="ARBA" id="ARBA00022737"/>
    </source>
</evidence>
<gene>
    <name evidence="11" type="ORF">Scaly_1949200</name>
</gene>
<keyword evidence="2" id="KW-0433">Leucine-rich repeat</keyword>
<evidence type="ECO:0000256" key="3">
    <source>
        <dbReference type="ARBA" id="ARBA00022692"/>
    </source>
</evidence>
<proteinExistence type="predicted"/>
<organism evidence="11">
    <name type="scientific">Sesamum calycinum</name>
    <dbReference type="NCBI Taxonomy" id="2727403"/>
    <lineage>
        <taxon>Eukaryota</taxon>
        <taxon>Viridiplantae</taxon>
        <taxon>Streptophyta</taxon>
        <taxon>Embryophyta</taxon>
        <taxon>Tracheophyta</taxon>
        <taxon>Spermatophyta</taxon>
        <taxon>Magnoliopsida</taxon>
        <taxon>eudicotyledons</taxon>
        <taxon>Gunneridae</taxon>
        <taxon>Pentapetalae</taxon>
        <taxon>asterids</taxon>
        <taxon>lamiids</taxon>
        <taxon>Lamiales</taxon>
        <taxon>Pedaliaceae</taxon>
        <taxon>Sesamum</taxon>
    </lineage>
</organism>
<keyword evidence="5" id="KW-0677">Repeat</keyword>
<dbReference type="EMBL" id="JACGWM010000012">
    <property type="protein sequence ID" value="KAL0336741.1"/>
    <property type="molecule type" value="Genomic_DNA"/>
</dbReference>
<dbReference type="Gene3D" id="3.80.10.10">
    <property type="entry name" value="Ribonuclease Inhibitor"/>
    <property type="match status" value="2"/>
</dbReference>
<comment type="subcellular location">
    <subcellularLocation>
        <location evidence="1">Membrane</location>
        <topology evidence="1">Single-pass type I membrane protein</topology>
    </subcellularLocation>
</comment>
<evidence type="ECO:0000256" key="2">
    <source>
        <dbReference type="ARBA" id="ARBA00022614"/>
    </source>
</evidence>
<name>A0AAW2N2J2_9LAMI</name>
<dbReference type="SUPFAM" id="SSF52058">
    <property type="entry name" value="L domain-like"/>
    <property type="match status" value="1"/>
</dbReference>
<evidence type="ECO:0000256" key="4">
    <source>
        <dbReference type="ARBA" id="ARBA00022729"/>
    </source>
</evidence>
<dbReference type="InterPro" id="IPR032675">
    <property type="entry name" value="LRR_dom_sf"/>
</dbReference>
<keyword evidence="8" id="KW-0325">Glycoprotein</keyword>
<feature type="signal peptide" evidence="9">
    <location>
        <begin position="1"/>
        <end position="25"/>
    </location>
</feature>
<evidence type="ECO:0000313" key="11">
    <source>
        <dbReference type="EMBL" id="KAL0336741.1"/>
    </source>
</evidence>
<dbReference type="Pfam" id="PF08263">
    <property type="entry name" value="LRRNT_2"/>
    <property type="match status" value="1"/>
</dbReference>
<dbReference type="InterPro" id="IPR046956">
    <property type="entry name" value="RLP23-like"/>
</dbReference>
<evidence type="ECO:0000256" key="6">
    <source>
        <dbReference type="ARBA" id="ARBA00022989"/>
    </source>
</evidence>
<evidence type="ECO:0000256" key="1">
    <source>
        <dbReference type="ARBA" id="ARBA00004479"/>
    </source>
</evidence>
<dbReference type="Pfam" id="PF00560">
    <property type="entry name" value="LRR_1"/>
    <property type="match status" value="2"/>
</dbReference>
<reference evidence="11" key="1">
    <citation type="submission" date="2020-06" db="EMBL/GenBank/DDBJ databases">
        <authorList>
            <person name="Li T."/>
            <person name="Hu X."/>
            <person name="Zhang T."/>
            <person name="Song X."/>
            <person name="Zhang H."/>
            <person name="Dai N."/>
            <person name="Sheng W."/>
            <person name="Hou X."/>
            <person name="Wei L."/>
        </authorList>
    </citation>
    <scope>NUCLEOTIDE SEQUENCE</scope>
    <source>
        <strain evidence="11">KEN8</strain>
        <tissue evidence="11">Leaf</tissue>
    </source>
</reference>